<feature type="transmembrane region" description="Helical" evidence="8">
    <location>
        <begin position="230"/>
        <end position="250"/>
    </location>
</feature>
<reference evidence="11" key="1">
    <citation type="journal article" date="2019" name="Int. J. Syst. Evol. Microbiol.">
        <title>The Global Catalogue of Microorganisms (GCM) 10K type strain sequencing project: providing services to taxonomists for standard genome sequencing and annotation.</title>
        <authorList>
            <consortium name="The Broad Institute Genomics Platform"/>
            <consortium name="The Broad Institute Genome Sequencing Center for Infectious Disease"/>
            <person name="Wu L."/>
            <person name="Ma J."/>
        </authorList>
    </citation>
    <scope>NUCLEOTIDE SEQUENCE [LARGE SCALE GENOMIC DNA]</scope>
    <source>
        <strain evidence="11">FCH27</strain>
    </source>
</reference>
<evidence type="ECO:0000313" key="10">
    <source>
        <dbReference type="EMBL" id="MFC7359377.1"/>
    </source>
</evidence>
<dbReference type="InterPro" id="IPR003706">
    <property type="entry name" value="CstA_N"/>
</dbReference>
<evidence type="ECO:0000256" key="7">
    <source>
        <dbReference type="ARBA" id="ARBA00023136"/>
    </source>
</evidence>
<keyword evidence="3" id="KW-0813">Transport</keyword>
<feature type="transmembrane region" description="Helical" evidence="8">
    <location>
        <begin position="169"/>
        <end position="187"/>
    </location>
</feature>
<evidence type="ECO:0000313" key="11">
    <source>
        <dbReference type="Proteomes" id="UP001596524"/>
    </source>
</evidence>
<feature type="transmembrane region" description="Helical" evidence="8">
    <location>
        <begin position="199"/>
        <end position="223"/>
    </location>
</feature>
<organism evidence="10 11">
    <name type="scientific">Nocardioides astragali</name>
    <dbReference type="NCBI Taxonomy" id="1776736"/>
    <lineage>
        <taxon>Bacteria</taxon>
        <taxon>Bacillati</taxon>
        <taxon>Actinomycetota</taxon>
        <taxon>Actinomycetes</taxon>
        <taxon>Propionibacteriales</taxon>
        <taxon>Nocardioidaceae</taxon>
        <taxon>Nocardioides</taxon>
    </lineage>
</organism>
<keyword evidence="5 8" id="KW-0812">Transmembrane</keyword>
<accession>A0ABW2MWM7</accession>
<evidence type="ECO:0000259" key="9">
    <source>
        <dbReference type="Pfam" id="PF02554"/>
    </source>
</evidence>
<protein>
    <submittedName>
        <fullName evidence="10">Carbon starvation CstA family protein</fullName>
    </submittedName>
</protein>
<comment type="caution">
    <text evidence="10">The sequence shown here is derived from an EMBL/GenBank/DDBJ whole genome shotgun (WGS) entry which is preliminary data.</text>
</comment>
<dbReference type="PANTHER" id="PTHR30252">
    <property type="entry name" value="INNER MEMBRANE PEPTIDE TRANSPORTER"/>
    <property type="match status" value="1"/>
</dbReference>
<dbReference type="PANTHER" id="PTHR30252:SF3">
    <property type="entry name" value="PYRUVATE_PROTON SYMPORTER BTST"/>
    <property type="match status" value="1"/>
</dbReference>
<feature type="transmembrane region" description="Helical" evidence="8">
    <location>
        <begin position="301"/>
        <end position="321"/>
    </location>
</feature>
<dbReference type="Proteomes" id="UP001596524">
    <property type="component" value="Unassembled WGS sequence"/>
</dbReference>
<feature type="non-terminal residue" evidence="10">
    <location>
        <position position="1"/>
    </location>
</feature>
<evidence type="ECO:0000256" key="5">
    <source>
        <dbReference type="ARBA" id="ARBA00022692"/>
    </source>
</evidence>
<evidence type="ECO:0000256" key="8">
    <source>
        <dbReference type="SAM" id="Phobius"/>
    </source>
</evidence>
<name>A0ABW2MWM7_9ACTN</name>
<feature type="domain" description="CstA N-terminal" evidence="9">
    <location>
        <begin position="1"/>
        <end position="248"/>
    </location>
</feature>
<dbReference type="RefSeq" id="WP_379185917.1">
    <property type="nucleotide sequence ID" value="NZ_JBHTCH010000004.1"/>
</dbReference>
<evidence type="ECO:0000256" key="4">
    <source>
        <dbReference type="ARBA" id="ARBA00022475"/>
    </source>
</evidence>
<keyword evidence="6 8" id="KW-1133">Transmembrane helix</keyword>
<gene>
    <name evidence="10" type="ORF">ACFQO6_03770</name>
</gene>
<dbReference type="Pfam" id="PF02554">
    <property type="entry name" value="CstA"/>
    <property type="match status" value="1"/>
</dbReference>
<feature type="transmembrane region" description="Helical" evidence="8">
    <location>
        <begin position="21"/>
        <end position="43"/>
    </location>
</feature>
<comment type="subcellular location">
    <subcellularLocation>
        <location evidence="1">Cell membrane</location>
        <topology evidence="1">Multi-pass membrane protein</topology>
    </subcellularLocation>
</comment>
<keyword evidence="7 8" id="KW-0472">Membrane</keyword>
<keyword evidence="11" id="KW-1185">Reference proteome</keyword>
<evidence type="ECO:0000256" key="3">
    <source>
        <dbReference type="ARBA" id="ARBA00022448"/>
    </source>
</evidence>
<evidence type="ECO:0000256" key="1">
    <source>
        <dbReference type="ARBA" id="ARBA00004651"/>
    </source>
</evidence>
<proteinExistence type="inferred from homology"/>
<evidence type="ECO:0000256" key="2">
    <source>
        <dbReference type="ARBA" id="ARBA00007755"/>
    </source>
</evidence>
<dbReference type="InterPro" id="IPR051605">
    <property type="entry name" value="CstA"/>
</dbReference>
<comment type="similarity">
    <text evidence="2">Belongs to the peptide transporter carbon starvation (CstA) (TC 2.A.114) family.</text>
</comment>
<evidence type="ECO:0000256" key="6">
    <source>
        <dbReference type="ARBA" id="ARBA00022989"/>
    </source>
</evidence>
<feature type="transmembrane region" description="Helical" evidence="8">
    <location>
        <begin position="121"/>
        <end position="139"/>
    </location>
</feature>
<keyword evidence="4" id="KW-1003">Cell membrane</keyword>
<sequence>ALISSGTTPKMVAKESQVRMIGYGGMLMESFVAISALIAASVIDPGLYFAMNSPAGATGGDPTTAAEFIAGLGFTITPDQLTAAAAAVEEQTLISRTGGAPTLAFGMSQVFTEAFGGGLAAFWYHFAIMFEALFILTAVDAGTRVGRFMLQDTIGNVWPKYADLSWKPASWSASAVVVGLWGYMLYVGVTDPLGGINQLFPLFGIANQLLAAIALTLCVTLLIKHGKVKWVWVPGVGLAWDLITTMTASYQKVFSDNPAIGYFTQRERYSDALDAGEVLAPATSTDQMEQVVFNSTLNGTLQALFALLVIVVVANAFLIWVKAVRAGGLPTTEVPWHESHLVAPSDFVATPAEKEAVREWEAAGHGPGYGGH</sequence>
<dbReference type="EMBL" id="JBHTCH010000004">
    <property type="protein sequence ID" value="MFC7359377.1"/>
    <property type="molecule type" value="Genomic_DNA"/>
</dbReference>